<dbReference type="InterPro" id="IPR011335">
    <property type="entry name" value="Restrct_endonuc-II-like"/>
</dbReference>
<dbReference type="GO" id="GO:0003676">
    <property type="term" value="F:nucleic acid binding"/>
    <property type="evidence" value="ECO:0007669"/>
    <property type="project" value="InterPro"/>
</dbReference>
<dbReference type="InterPro" id="IPR014919">
    <property type="entry name" value="XisH"/>
</dbReference>
<dbReference type="SUPFAM" id="SSF52980">
    <property type="entry name" value="Restriction endonuclease-like"/>
    <property type="match status" value="1"/>
</dbReference>
<dbReference type="Gene3D" id="3.30.310.110">
    <property type="entry name" value="XisI-like"/>
    <property type="match status" value="1"/>
</dbReference>
<evidence type="ECO:0000313" key="2">
    <source>
        <dbReference type="Proteomes" id="UP000003480"/>
    </source>
</evidence>
<dbReference type="Gene3D" id="3.40.1350.10">
    <property type="match status" value="1"/>
</dbReference>
<dbReference type="InterPro" id="IPR035943">
    <property type="entry name" value="XisI-like_sf"/>
</dbReference>
<dbReference type="SUPFAM" id="SSF143847">
    <property type="entry name" value="XisI-like"/>
    <property type="match status" value="1"/>
</dbReference>
<protein>
    <submittedName>
        <fullName evidence="1">FdxN element excision controlling factor protein (Modular protein)</fullName>
    </submittedName>
</protein>
<dbReference type="Proteomes" id="UP000003480">
    <property type="component" value="Unassembled WGS sequence"/>
</dbReference>
<evidence type="ECO:0000313" key="1">
    <source>
        <dbReference type="EMBL" id="CCI01308.1"/>
    </source>
</evidence>
<dbReference type="HOGENOM" id="CLU_055983_0_0_3"/>
<dbReference type="RefSeq" id="WP_002766535.1">
    <property type="nucleotide sequence ID" value="NZ_HE972954.1"/>
</dbReference>
<dbReference type="AlphaFoldDB" id="I4G047"/>
<dbReference type="Pfam" id="PF08814">
    <property type="entry name" value="XisH"/>
    <property type="match status" value="1"/>
</dbReference>
<organism evidence="1 2">
    <name type="scientific">Microcystis aeruginosa PCC 9443</name>
    <dbReference type="NCBI Taxonomy" id="1160281"/>
    <lineage>
        <taxon>Bacteria</taxon>
        <taxon>Bacillati</taxon>
        <taxon>Cyanobacteriota</taxon>
        <taxon>Cyanophyceae</taxon>
        <taxon>Oscillatoriophycideae</taxon>
        <taxon>Chroococcales</taxon>
        <taxon>Microcystaceae</taxon>
        <taxon>Microcystis</taxon>
    </lineage>
</organism>
<dbReference type="Pfam" id="PF08869">
    <property type="entry name" value="XisI"/>
    <property type="match status" value="1"/>
</dbReference>
<proteinExistence type="predicted"/>
<name>I4G047_MICAE</name>
<dbReference type="InterPro" id="IPR011856">
    <property type="entry name" value="tRNA_endonuc-like_dom_sf"/>
</dbReference>
<sequence>MEVKQLGFMGMLSYFQLVIAGITEPRSASNATRYSLKDGILGAFAAFFRQNESFLEDQRQLNSLCGRDNAQSLFGLVNIPTVEQTRNILDGIAAKHLFPWFRWIDQGLKDQGYLRGFEALDGNLLVALDATQYYSSEKISCPYCSSRTSKQGKITYQIRRKVKLAKDLVYQAAKNALIKDNWLITHDPYTISFGGVNMAVDLGAEKLIAATKDHQKIAVEIKSFLEGSSAISEFHTALGQFINYRAVLKRKYLDRILFLAIPSFTYDTFFSLDFTQLMIRENHFKINHFFAKSGGNLNMDKLAKYRQLVKSILSEYTQYKPTGNDLEIQAIFDEQKEHYQVVTFGWEGEKYVHYCLIHIDLKSNKVWIQWNMTEQDIAEDLVRLGVPKKDIVIGFHPPMLRQFTDYAVG</sequence>
<comment type="caution">
    <text evidence="1">The sequence shown here is derived from an EMBL/GenBank/DDBJ whole genome shotgun (WGS) entry which is preliminary data.</text>
</comment>
<dbReference type="CDD" id="cd16382">
    <property type="entry name" value="XisI-like"/>
    <property type="match status" value="1"/>
</dbReference>
<gene>
    <name evidence="1" type="ORF">MICAC_1830004</name>
</gene>
<dbReference type="InterPro" id="IPR014968">
    <property type="entry name" value="XisI"/>
</dbReference>
<reference evidence="1 2" key="1">
    <citation type="submission" date="2012-04" db="EMBL/GenBank/DDBJ databases">
        <authorList>
            <person name="Genoscope - CEA"/>
        </authorList>
    </citation>
    <scope>NUCLEOTIDE SEQUENCE [LARGE SCALE GENOMIC DNA]</scope>
    <source>
        <strain evidence="1 2">9443</strain>
    </source>
</reference>
<accession>I4G047</accession>
<dbReference type="CDD" id="cd22366">
    <property type="entry name" value="XisH-like"/>
    <property type="match status" value="1"/>
</dbReference>
<dbReference type="EMBL" id="CAIJ01000094">
    <property type="protein sequence ID" value="CCI01308.1"/>
    <property type="molecule type" value="Genomic_DNA"/>
</dbReference>